<accession>A0A6A8FGZ2</accession>
<reference evidence="1" key="1">
    <citation type="submission" date="2019-11" db="EMBL/GenBank/DDBJ databases">
        <title>Whole genome sequence profiling of antibiotic resistant Staphylococcus aureus isolates from livestock and farm attendants in Ghana.</title>
        <authorList>
            <person name="Egyir B."/>
            <person name="Hadjirin N.F."/>
            <person name="Gupta S."/>
            <person name="Owusu F."/>
            <person name="Agbodzi B."/>
            <person name="Adogla-Bessa T."/>
            <person name="Addo K."/>
            <person name="Stegger M."/>
            <person name="Larsen A.R."/>
            <person name="Holmes M.A."/>
        </authorList>
    </citation>
    <scope>NUCLEOTIDE SEQUENCE</scope>
    <source>
        <strain evidence="1">GHA/LAMRSA/2016/19</strain>
    </source>
</reference>
<gene>
    <name evidence="1" type="ORF">GJH15_14310</name>
</gene>
<comment type="caution">
    <text evidence="1">The sequence shown here is derived from an EMBL/GenBank/DDBJ whole genome shotgun (WGS) entry which is preliminary data.</text>
</comment>
<organism evidence="1">
    <name type="scientific">Staphylococcus aureus</name>
    <dbReference type="NCBI Taxonomy" id="1280"/>
    <lineage>
        <taxon>Bacteria</taxon>
        <taxon>Bacillati</taxon>
        <taxon>Bacillota</taxon>
        <taxon>Bacilli</taxon>
        <taxon>Bacillales</taxon>
        <taxon>Staphylococcaceae</taxon>
        <taxon>Staphylococcus</taxon>
    </lineage>
</organism>
<proteinExistence type="predicted"/>
<dbReference type="AlphaFoldDB" id="A0A6A8FGZ2"/>
<dbReference type="EMBL" id="WJTQ01000013">
    <property type="protein sequence ID" value="MRM27152.1"/>
    <property type="molecule type" value="Genomic_DNA"/>
</dbReference>
<evidence type="ECO:0000313" key="1">
    <source>
        <dbReference type="EMBL" id="MRM27152.1"/>
    </source>
</evidence>
<dbReference type="RefSeq" id="WP_031796028.1">
    <property type="nucleotide sequence ID" value="NZ_BEYD01000011.1"/>
</dbReference>
<name>A0A6A8FGZ2_STAAU</name>
<sequence>MDAIQRDLDTYDFLKEELYKIFMYVKTFYFQHTPFDDSYIEDIENYLLNYENNPHKSFMKIKVYDYKNFLKHLKNILILIKQGKKPLAQAGHFKLSFYEEDLKLLQKNYKTTLVDIKGLNKHFYKECDRCLKAYNIFIEGINKHLYE</sequence>
<protein>
    <submittedName>
        <fullName evidence="1">Uncharacterized protein</fullName>
    </submittedName>
</protein>